<dbReference type="PANTHER" id="PTHR48079:SF6">
    <property type="entry name" value="NAD(P)-BINDING DOMAIN-CONTAINING PROTEIN-RELATED"/>
    <property type="match status" value="1"/>
</dbReference>
<comment type="caution">
    <text evidence="2">The sequence shown here is derived from an EMBL/GenBank/DDBJ whole genome shotgun (WGS) entry which is preliminary data.</text>
</comment>
<dbReference type="Gene3D" id="3.40.50.720">
    <property type="entry name" value="NAD(P)-binding Rossmann-like Domain"/>
    <property type="match status" value="1"/>
</dbReference>
<protein>
    <submittedName>
        <fullName evidence="2">NAD(P)-dependent oxidoreductase</fullName>
    </submittedName>
</protein>
<evidence type="ECO:0000313" key="3">
    <source>
        <dbReference type="Proteomes" id="UP000286680"/>
    </source>
</evidence>
<dbReference type="PANTHER" id="PTHR48079">
    <property type="entry name" value="PROTEIN YEEZ"/>
    <property type="match status" value="1"/>
</dbReference>
<name>A0AA94EFT7_9GAMM</name>
<dbReference type="GO" id="GO:0005737">
    <property type="term" value="C:cytoplasm"/>
    <property type="evidence" value="ECO:0007669"/>
    <property type="project" value="TreeGrafter"/>
</dbReference>
<accession>A0AA94EFT7</accession>
<dbReference type="Proteomes" id="UP000286680">
    <property type="component" value="Unassembled WGS sequence"/>
</dbReference>
<evidence type="ECO:0000259" key="1">
    <source>
        <dbReference type="Pfam" id="PF13460"/>
    </source>
</evidence>
<keyword evidence="3" id="KW-1185">Reference proteome</keyword>
<dbReference type="Pfam" id="PF13460">
    <property type="entry name" value="NAD_binding_10"/>
    <property type="match status" value="1"/>
</dbReference>
<evidence type="ECO:0000313" key="2">
    <source>
        <dbReference type="EMBL" id="RUO44995.1"/>
    </source>
</evidence>
<feature type="domain" description="NAD(P)-binding" evidence="1">
    <location>
        <begin position="9"/>
        <end position="203"/>
    </location>
</feature>
<proteinExistence type="predicted"/>
<gene>
    <name evidence="2" type="ORF">CWE23_02910</name>
</gene>
<organism evidence="2 3">
    <name type="scientific">Idiomarina aquatica</name>
    <dbReference type="NCBI Taxonomy" id="1327752"/>
    <lineage>
        <taxon>Bacteria</taxon>
        <taxon>Pseudomonadati</taxon>
        <taxon>Pseudomonadota</taxon>
        <taxon>Gammaproteobacteria</taxon>
        <taxon>Alteromonadales</taxon>
        <taxon>Idiomarinaceae</taxon>
        <taxon>Idiomarina</taxon>
    </lineage>
</organism>
<dbReference type="SUPFAM" id="SSF51735">
    <property type="entry name" value="NAD(P)-binding Rossmann-fold domains"/>
    <property type="match status" value="1"/>
</dbReference>
<dbReference type="InterPro" id="IPR016040">
    <property type="entry name" value="NAD(P)-bd_dom"/>
</dbReference>
<dbReference type="AlphaFoldDB" id="A0AA94EFT7"/>
<sequence length="280" mass="31482">MNILAIGYGDIAQRAARLLTADGHDVVGVCRHPDNKPHINGVELIAADAGNEQDLKKLLYRREYGAILVTLTPSEYSAEGYRQGYVVPCRHLQHVINGLDYSPYVIYLSSTGVYGQQKGEWVDEDSPTKPDSDAGKMLLQAERLIADLPVTSTILRCSGIYGEGRDFLLRQLQQHNVTLRDSWTNRIHQDDVARFIEFIVKNPEKRAPLYLLSDDAPTKQYEVYQWLAHQLQLEVSSEVEPGPGPRGSKRCNNKKLRASGFSLKHPDFKSGYQAMLKDSL</sequence>
<dbReference type="GO" id="GO:0004029">
    <property type="term" value="F:aldehyde dehydrogenase (NAD+) activity"/>
    <property type="evidence" value="ECO:0007669"/>
    <property type="project" value="TreeGrafter"/>
</dbReference>
<reference evidence="3" key="1">
    <citation type="journal article" date="2018" name="Front. Microbiol.">
        <title>Genome-Based Analysis Reveals the Taxonomy and Diversity of the Family Idiomarinaceae.</title>
        <authorList>
            <person name="Liu Y."/>
            <person name="Lai Q."/>
            <person name="Shao Z."/>
        </authorList>
    </citation>
    <scope>NUCLEOTIDE SEQUENCE [LARGE SCALE GENOMIC DNA]</scope>
    <source>
        <strain evidence="3">SN-14</strain>
    </source>
</reference>
<dbReference type="InterPro" id="IPR036291">
    <property type="entry name" value="NAD(P)-bd_dom_sf"/>
</dbReference>
<dbReference type="RefSeq" id="WP_126819378.1">
    <property type="nucleotide sequence ID" value="NZ_PIPS01000001.1"/>
</dbReference>
<dbReference type="CDD" id="cd05266">
    <property type="entry name" value="SDR_a4"/>
    <property type="match status" value="1"/>
</dbReference>
<dbReference type="EMBL" id="PIPS01000001">
    <property type="protein sequence ID" value="RUO44995.1"/>
    <property type="molecule type" value="Genomic_DNA"/>
</dbReference>
<dbReference type="InterPro" id="IPR051783">
    <property type="entry name" value="NAD(P)-dependent_oxidoreduct"/>
</dbReference>